<evidence type="ECO:0000313" key="1">
    <source>
        <dbReference type="EMBL" id="WZC49250.1"/>
    </source>
</evidence>
<keyword evidence="2" id="KW-1185">Reference proteome</keyword>
<accession>A0ABZ2V9F3</accession>
<gene>
    <name evidence="1" type="ORF">AABB29_00890</name>
</gene>
<dbReference type="EMBL" id="CP150951">
    <property type="protein sequence ID" value="WZC49250.1"/>
    <property type="molecule type" value="Genomic_DNA"/>
</dbReference>
<name>A0ABZ2V9F3_9RHOB</name>
<protein>
    <recommendedName>
        <fullName evidence="3">Thiocillin family RiPP</fullName>
    </recommendedName>
</protein>
<evidence type="ECO:0008006" key="3">
    <source>
        <dbReference type="Google" id="ProtNLM"/>
    </source>
</evidence>
<organism evidence="1 2">
    <name type="scientific">Yoonia phaeophyticola</name>
    <dbReference type="NCBI Taxonomy" id="3137369"/>
    <lineage>
        <taxon>Bacteria</taxon>
        <taxon>Pseudomonadati</taxon>
        <taxon>Pseudomonadota</taxon>
        <taxon>Alphaproteobacteria</taxon>
        <taxon>Rhodobacterales</taxon>
        <taxon>Paracoccaceae</taxon>
        <taxon>Yoonia</taxon>
    </lineage>
</organism>
<evidence type="ECO:0000313" key="2">
    <source>
        <dbReference type="Proteomes" id="UP001440612"/>
    </source>
</evidence>
<proteinExistence type="predicted"/>
<dbReference type="Proteomes" id="UP001440612">
    <property type="component" value="Chromosome"/>
</dbReference>
<sequence length="74" mass="7318">MTKNSNQFDLEMRVSEIDDQFGNAVSATESAASACFSAAAPGACFAAAAPDACFAAAAPMACFAAAPSACFANA</sequence>
<dbReference type="RefSeq" id="WP_341367360.1">
    <property type="nucleotide sequence ID" value="NZ_CP150951.2"/>
</dbReference>
<reference evidence="2" key="1">
    <citation type="submission" date="2024-04" db="EMBL/GenBank/DDBJ databases">
        <title>Phylogenomic analyses of a clade within the roseobacter group suggest taxonomic reassignments of species of the genera Aestuariivita, Citreicella, Loktanella, Nautella, Pelagibaca, Ruegeria, Thalassobius, Thiobacimonas and Tropicibacter, and the proposal o.</title>
        <authorList>
            <person name="Jeon C.O."/>
        </authorList>
    </citation>
    <scope>NUCLEOTIDE SEQUENCE [LARGE SCALE GENOMIC DNA]</scope>
    <source>
        <strain evidence="2">BS5-3</strain>
    </source>
</reference>